<evidence type="ECO:0000256" key="1">
    <source>
        <dbReference type="SAM" id="SignalP"/>
    </source>
</evidence>
<dbReference type="EMBL" id="CP133620">
    <property type="protein sequence ID" value="WMV47431.1"/>
    <property type="molecule type" value="Genomic_DNA"/>
</dbReference>
<proteinExistence type="predicted"/>
<dbReference type="EMBL" id="CP133620">
    <property type="protein sequence ID" value="WMV47423.1"/>
    <property type="molecule type" value="Genomic_DNA"/>
</dbReference>
<gene>
    <name evidence="2" type="ORF">MTR67_040808</name>
    <name evidence="3" type="ORF">MTR67_040816</name>
    <name evidence="4" type="ORF">MTR67_040824</name>
</gene>
<evidence type="ECO:0000313" key="2">
    <source>
        <dbReference type="EMBL" id="WMV47423.1"/>
    </source>
</evidence>
<keyword evidence="5" id="KW-1185">Reference proteome</keyword>
<accession>A0AAF0UKA2</accession>
<organism evidence="4 5">
    <name type="scientific">Solanum verrucosum</name>
    <dbReference type="NCBI Taxonomy" id="315347"/>
    <lineage>
        <taxon>Eukaryota</taxon>
        <taxon>Viridiplantae</taxon>
        <taxon>Streptophyta</taxon>
        <taxon>Embryophyta</taxon>
        <taxon>Tracheophyta</taxon>
        <taxon>Spermatophyta</taxon>
        <taxon>Magnoliopsida</taxon>
        <taxon>eudicotyledons</taxon>
        <taxon>Gunneridae</taxon>
        <taxon>Pentapetalae</taxon>
        <taxon>asterids</taxon>
        <taxon>lamiids</taxon>
        <taxon>Solanales</taxon>
        <taxon>Solanaceae</taxon>
        <taxon>Solanoideae</taxon>
        <taxon>Solaneae</taxon>
        <taxon>Solanum</taxon>
    </lineage>
</organism>
<name>A0AAF0UKA2_SOLVR</name>
<feature type="chain" id="PRO_5042443416" evidence="1">
    <location>
        <begin position="23"/>
        <end position="76"/>
    </location>
</feature>
<feature type="signal peptide" evidence="1">
    <location>
        <begin position="1"/>
        <end position="22"/>
    </location>
</feature>
<evidence type="ECO:0000313" key="4">
    <source>
        <dbReference type="EMBL" id="WMV47439.1"/>
    </source>
</evidence>
<evidence type="ECO:0000313" key="3">
    <source>
        <dbReference type="EMBL" id="WMV47431.1"/>
    </source>
</evidence>
<keyword evidence="1" id="KW-0732">Signal</keyword>
<sequence length="76" mass="8133">MSSKLPLVCLIILHFIITTCSTLVVHGQHLVGVRFNNGMLAFSSTGNPPGPGLPGVPIVSYVGMQLGKFDVALWRQ</sequence>
<reference evidence="4" key="1">
    <citation type="submission" date="2023-08" db="EMBL/GenBank/DDBJ databases">
        <title>A de novo genome assembly of Solanum verrucosum Schlechtendal, a Mexican diploid species geographically isolated from the other diploid A-genome species in potato relatives.</title>
        <authorList>
            <person name="Hosaka K."/>
        </authorList>
    </citation>
    <scope>NUCLEOTIDE SEQUENCE</scope>
    <source>
        <tissue evidence="4">Young leaves</tissue>
    </source>
</reference>
<evidence type="ECO:0000313" key="5">
    <source>
        <dbReference type="Proteomes" id="UP001234989"/>
    </source>
</evidence>
<protein>
    <submittedName>
        <fullName evidence="4">Uncharacterized protein</fullName>
    </submittedName>
</protein>
<dbReference type="AlphaFoldDB" id="A0AAF0UKA2"/>
<dbReference type="Proteomes" id="UP001234989">
    <property type="component" value="Chromosome 9"/>
</dbReference>
<dbReference type="EMBL" id="CP133620">
    <property type="protein sequence ID" value="WMV47439.1"/>
    <property type="molecule type" value="Genomic_DNA"/>
</dbReference>